<sequence>MPDEKELRKKMGIIKSLCPIALLVAIPQDESRYRLIQLNPEVRTIIDFNLNEVIEYKLHERDYIGVLTLTRGVRRPIEQRPDEKHYLFEKLGYTPGMNGIYQSISEENSRIRPKFTLTQFPSLVYSF</sequence>
<accession>A0A1J4V9U3</accession>
<comment type="caution">
    <text evidence="1">The sequence shown here is derived from an EMBL/GenBank/DDBJ whole genome shotgun (WGS) entry which is preliminary data.</text>
</comment>
<organism evidence="1 2">
    <name type="scientific">Candidatus Nomurabacteria bacterium CG1_02_43_90</name>
    <dbReference type="NCBI Taxonomy" id="1805281"/>
    <lineage>
        <taxon>Bacteria</taxon>
        <taxon>Candidatus Nomuraibacteriota</taxon>
    </lineage>
</organism>
<dbReference type="AlphaFoldDB" id="A0A1J4V9U3"/>
<name>A0A1J4V9U3_9BACT</name>
<dbReference type="Proteomes" id="UP000181992">
    <property type="component" value="Unassembled WGS sequence"/>
</dbReference>
<dbReference type="STRING" id="1805281.AUJ77_00960"/>
<evidence type="ECO:0000313" key="1">
    <source>
        <dbReference type="EMBL" id="OIO31055.1"/>
    </source>
</evidence>
<reference evidence="1 2" key="1">
    <citation type="journal article" date="2016" name="Environ. Microbiol.">
        <title>Genomic resolution of a cold subsurface aquifer community provides metabolic insights for novel microbes adapted to high CO concentrations.</title>
        <authorList>
            <person name="Probst A.J."/>
            <person name="Castelle C.J."/>
            <person name="Singh A."/>
            <person name="Brown C.T."/>
            <person name="Anantharaman K."/>
            <person name="Sharon I."/>
            <person name="Hug L.A."/>
            <person name="Burstein D."/>
            <person name="Emerson J.B."/>
            <person name="Thomas B.C."/>
            <person name="Banfield J.F."/>
        </authorList>
    </citation>
    <scope>NUCLEOTIDE SEQUENCE [LARGE SCALE GENOMIC DNA]</scope>
    <source>
        <strain evidence="1">CG1_02_43_90</strain>
    </source>
</reference>
<proteinExistence type="predicted"/>
<gene>
    <name evidence="1" type="ORF">AUJ77_00960</name>
</gene>
<dbReference type="EMBL" id="MNVN01000009">
    <property type="protein sequence ID" value="OIO31055.1"/>
    <property type="molecule type" value="Genomic_DNA"/>
</dbReference>
<protein>
    <submittedName>
        <fullName evidence="1">Uncharacterized protein</fullName>
    </submittedName>
</protein>
<evidence type="ECO:0000313" key="2">
    <source>
        <dbReference type="Proteomes" id="UP000181992"/>
    </source>
</evidence>